<keyword evidence="2" id="KW-1185">Reference proteome</keyword>
<dbReference type="RefSeq" id="WP_309542504.1">
    <property type="nucleotide sequence ID" value="NZ_CP133659.1"/>
</dbReference>
<name>A0ABY9R4F4_9BACT</name>
<evidence type="ECO:0000313" key="1">
    <source>
        <dbReference type="EMBL" id="WMW66640.1"/>
    </source>
</evidence>
<dbReference type="InterPro" id="IPR009363">
    <property type="entry name" value="Phage_Mu_Gp16"/>
</dbReference>
<sequence>MAATVARKRREPREESKARRGYMLAKVHIAKAQLGLTDEEYRAVLHGQYGKNSAKDLSVVQLHGLLIYFQKLGWQGRRGSAKRGARRDPGVAALLAGDAANLGREALMEKIEALLAEKGRVEGTHMPWNYAMGILKQQTKGAIRDFRQASPDQLRDVMLALLRDAKRKGRKTR</sequence>
<organism evidence="1 2">
    <name type="scientific">Nitratidesulfovibrio liaohensis</name>
    <dbReference type="NCBI Taxonomy" id="2604158"/>
    <lineage>
        <taxon>Bacteria</taxon>
        <taxon>Pseudomonadati</taxon>
        <taxon>Thermodesulfobacteriota</taxon>
        <taxon>Desulfovibrionia</taxon>
        <taxon>Desulfovibrionales</taxon>
        <taxon>Desulfovibrionaceae</taxon>
        <taxon>Nitratidesulfovibrio</taxon>
    </lineage>
</organism>
<gene>
    <name evidence="1" type="ORF">KPS_001243</name>
</gene>
<protein>
    <submittedName>
        <fullName evidence="1">Regulatory protein GemA</fullName>
    </submittedName>
</protein>
<proteinExistence type="predicted"/>
<dbReference type="Pfam" id="PF06252">
    <property type="entry name" value="GemA"/>
    <property type="match status" value="1"/>
</dbReference>
<reference evidence="1" key="1">
    <citation type="submission" date="2023-09" db="EMBL/GenBank/DDBJ databases">
        <authorList>
            <consortium name="CW5 consortium"/>
            <person name="Lu C.-W."/>
        </authorList>
    </citation>
    <scope>NUCLEOTIDE SEQUENCE</scope>
    <source>
        <strain evidence="1">KPS</strain>
    </source>
</reference>
<dbReference type="EMBL" id="CP133659">
    <property type="protein sequence ID" value="WMW66640.1"/>
    <property type="molecule type" value="Genomic_DNA"/>
</dbReference>
<dbReference type="Proteomes" id="UP001180616">
    <property type="component" value="Chromosome"/>
</dbReference>
<accession>A0ABY9R4F4</accession>
<evidence type="ECO:0000313" key="2">
    <source>
        <dbReference type="Proteomes" id="UP001180616"/>
    </source>
</evidence>